<evidence type="ECO:0000313" key="1">
    <source>
        <dbReference type="EMBL" id="CAG6488210.1"/>
    </source>
</evidence>
<sequence>MRSSFSLCRVSIACSFASRLASNWRNFSSMYRPMAIVSEPPPIAPMLLVSLAVPVDAPLSSSGLLLATFWLPNIRFRIEATMKALQRAAVSDNFRSSSWQSSMARFRVLSLASSPSGFVLRSRSRCIPYRQSGSPGGVMNRSINSAIPAFSNSTSNRYNCESSVWKMSSPW</sequence>
<dbReference type="EMBL" id="HBUE01109544">
    <property type="protein sequence ID" value="CAG6488210.1"/>
    <property type="molecule type" value="Transcribed_RNA"/>
</dbReference>
<protein>
    <submittedName>
        <fullName evidence="1">(northern house mosquito) hypothetical protein</fullName>
    </submittedName>
</protein>
<reference evidence="1" key="1">
    <citation type="submission" date="2021-05" db="EMBL/GenBank/DDBJ databases">
        <authorList>
            <person name="Alioto T."/>
            <person name="Alioto T."/>
            <person name="Gomez Garrido J."/>
        </authorList>
    </citation>
    <scope>NUCLEOTIDE SEQUENCE</scope>
</reference>
<dbReference type="EMBL" id="HBUE01326399">
    <property type="protein sequence ID" value="CAG6591070.1"/>
    <property type="molecule type" value="Transcribed_RNA"/>
</dbReference>
<name>A0A8D8C6X1_CULPI</name>
<proteinExistence type="predicted"/>
<dbReference type="AlphaFoldDB" id="A0A8D8C6X1"/>
<dbReference type="EMBL" id="HBUE01219820">
    <property type="protein sequence ID" value="CAG6539051.1"/>
    <property type="molecule type" value="Transcribed_RNA"/>
</dbReference>
<organism evidence="1">
    <name type="scientific">Culex pipiens</name>
    <name type="common">House mosquito</name>
    <dbReference type="NCBI Taxonomy" id="7175"/>
    <lineage>
        <taxon>Eukaryota</taxon>
        <taxon>Metazoa</taxon>
        <taxon>Ecdysozoa</taxon>
        <taxon>Arthropoda</taxon>
        <taxon>Hexapoda</taxon>
        <taxon>Insecta</taxon>
        <taxon>Pterygota</taxon>
        <taxon>Neoptera</taxon>
        <taxon>Endopterygota</taxon>
        <taxon>Diptera</taxon>
        <taxon>Nematocera</taxon>
        <taxon>Culicoidea</taxon>
        <taxon>Culicidae</taxon>
        <taxon>Culicinae</taxon>
        <taxon>Culicini</taxon>
        <taxon>Culex</taxon>
        <taxon>Culex</taxon>
    </lineage>
</organism>
<accession>A0A8D8C6X1</accession>